<dbReference type="Proteomes" id="UP000507470">
    <property type="component" value="Unassembled WGS sequence"/>
</dbReference>
<dbReference type="GO" id="GO:0005634">
    <property type="term" value="C:nucleus"/>
    <property type="evidence" value="ECO:0007669"/>
    <property type="project" value="UniProtKB-SubCell"/>
</dbReference>
<keyword evidence="8" id="KW-1185">Reference proteome</keyword>
<feature type="compositionally biased region" description="Basic residues" evidence="4">
    <location>
        <begin position="1215"/>
        <end position="1225"/>
    </location>
</feature>
<protein>
    <submittedName>
        <fullName evidence="7">RRP12</fullName>
    </submittedName>
</protein>
<proteinExistence type="inferred from homology"/>
<feature type="compositionally biased region" description="Basic residues" evidence="4">
    <location>
        <begin position="1"/>
        <end position="29"/>
    </location>
</feature>
<keyword evidence="3" id="KW-0539">Nucleus</keyword>
<dbReference type="InterPro" id="IPR016024">
    <property type="entry name" value="ARM-type_fold"/>
</dbReference>
<evidence type="ECO:0000256" key="2">
    <source>
        <dbReference type="ARBA" id="ARBA00007690"/>
    </source>
</evidence>
<feature type="region of interest" description="Disordered" evidence="4">
    <location>
        <begin position="1197"/>
        <end position="1255"/>
    </location>
</feature>
<feature type="region of interest" description="Disordered" evidence="4">
    <location>
        <begin position="1037"/>
        <end position="1101"/>
    </location>
</feature>
<accession>A0A6J8EZE4</accession>
<dbReference type="Pfam" id="PF08161">
    <property type="entry name" value="RRP12_HEAT"/>
    <property type="match status" value="1"/>
</dbReference>
<comment type="similarity">
    <text evidence="2">Belongs to the RRP12 family.</text>
</comment>
<feature type="domain" description="RRP12 N-terminal HEAT" evidence="6">
    <location>
        <begin position="118"/>
        <end position="362"/>
    </location>
</feature>
<evidence type="ECO:0000313" key="8">
    <source>
        <dbReference type="Proteomes" id="UP000507470"/>
    </source>
</evidence>
<feature type="region of interest" description="Disordered" evidence="4">
    <location>
        <begin position="1129"/>
        <end position="1183"/>
    </location>
</feature>
<feature type="region of interest" description="Disordered" evidence="4">
    <location>
        <begin position="1"/>
        <end position="42"/>
    </location>
</feature>
<dbReference type="PANTHER" id="PTHR48287:SF1">
    <property type="entry name" value="ARM REPEAT SUPERFAMILY PROTEIN"/>
    <property type="match status" value="1"/>
</dbReference>
<dbReference type="InterPro" id="IPR012978">
    <property type="entry name" value="HEAT_RRP12"/>
</dbReference>
<dbReference type="EMBL" id="CACVKT020010330">
    <property type="protein sequence ID" value="CAC5426029.1"/>
    <property type="molecule type" value="Genomic_DNA"/>
</dbReference>
<feature type="compositionally biased region" description="Basic residues" evidence="4">
    <location>
        <begin position="1283"/>
        <end position="1298"/>
    </location>
</feature>
<dbReference type="Pfam" id="PF25772">
    <property type="entry name" value="HEAT_RRP12_N"/>
    <property type="match status" value="1"/>
</dbReference>
<evidence type="ECO:0000256" key="3">
    <source>
        <dbReference type="ARBA" id="ARBA00023242"/>
    </source>
</evidence>
<dbReference type="PANTHER" id="PTHR48287">
    <property type="entry name" value="ARM REPEAT SUPERFAMILY PROTEIN"/>
    <property type="match status" value="1"/>
</dbReference>
<dbReference type="OrthoDB" id="2192888at2759"/>
<evidence type="ECO:0000256" key="4">
    <source>
        <dbReference type="SAM" id="MobiDB-lite"/>
    </source>
</evidence>
<dbReference type="InterPro" id="IPR057860">
    <property type="entry name" value="HEAT_RRP12_N"/>
</dbReference>
<evidence type="ECO:0000256" key="1">
    <source>
        <dbReference type="ARBA" id="ARBA00004123"/>
    </source>
</evidence>
<dbReference type="Gene3D" id="1.25.10.10">
    <property type="entry name" value="Leucine-rich Repeat Variant"/>
    <property type="match status" value="1"/>
</dbReference>
<evidence type="ECO:0000313" key="7">
    <source>
        <dbReference type="EMBL" id="CAC5426029.1"/>
    </source>
</evidence>
<evidence type="ECO:0000259" key="6">
    <source>
        <dbReference type="Pfam" id="PF25772"/>
    </source>
</evidence>
<comment type="subcellular location">
    <subcellularLocation>
        <location evidence="1">Nucleus</location>
    </subcellularLocation>
</comment>
<feature type="compositionally biased region" description="Basic and acidic residues" evidence="4">
    <location>
        <begin position="1062"/>
        <end position="1080"/>
    </location>
</feature>
<name>A0A6J8EZE4_MYTCO</name>
<reference evidence="7 8" key="1">
    <citation type="submission" date="2020-06" db="EMBL/GenBank/DDBJ databases">
        <authorList>
            <person name="Li R."/>
            <person name="Bekaert M."/>
        </authorList>
    </citation>
    <scope>NUCLEOTIDE SEQUENCE [LARGE SCALE GENOMIC DNA]</scope>
    <source>
        <strain evidence="8">wild</strain>
    </source>
</reference>
<evidence type="ECO:0000259" key="5">
    <source>
        <dbReference type="Pfam" id="PF08161"/>
    </source>
</evidence>
<dbReference type="SUPFAM" id="SSF48371">
    <property type="entry name" value="ARM repeat"/>
    <property type="match status" value="2"/>
</dbReference>
<feature type="region of interest" description="Disordered" evidence="4">
    <location>
        <begin position="1267"/>
        <end position="1298"/>
    </location>
</feature>
<feature type="compositionally biased region" description="Basic and acidic residues" evidence="4">
    <location>
        <begin position="1227"/>
        <end position="1247"/>
    </location>
</feature>
<dbReference type="InterPro" id="IPR052087">
    <property type="entry name" value="RRP12"/>
</dbReference>
<feature type="domain" description="RRP12 HEAT" evidence="5">
    <location>
        <begin position="435"/>
        <end position="709"/>
    </location>
</feature>
<gene>
    <name evidence="7" type="ORF">MCOR_57784</name>
</gene>
<sequence>MGSKSKLIKRISKSATKTKWKGKRWKKGKSSSSNPDTKRFRDAAKTRFFQPMSSAGTSGLTVDALAKHDEDHFSKDTDSLQEGFEKLSTSDKISVGAKTFNTWATNYTECTNVTFNKVHRYWSSNSALHKEVIAILAAVTEVIKTNDGNETETEYFAALMTALDTTDDVESQAAIMYLLSLVIKRVPVAVLRSKFAEVSKKFLDLLAANVDGSSTALVKSLLLSLAGVLRVQDQASWSNTSVQRVYSGLLTFITHKKPKIRKAAQQGVCLVLRGSLFMTQGDSPSYHPAAQITAKYCIQQIEQCGGTGEALDTLHTLALLKDILAQFPLNSMKSCCETILRMMTLSNVMVTSCGMQTLYGMFVNKPKPSNLSAELNAQLITAMYDYQPSENDVQPMRAWLAVMEKGHINLTRLDEKLCISHLPRLFSSTMTCLLSDKTDINSAAAKTMKDVLKECVTPVADSVKHLVDTAPSGSATPIHKMVKAVESGLSYQFHSVWGLVLQIYTVFFEVLGKQCPKLFKKSLQSIVDLRDSPRFAYKAELDHAIGCAVRYMGPRQVLEAVPLNITGDNDDYNFPRSWMIPVIRDNVCNTELGFFTSYFLPLAAKFRQRALEATQTDNIVVGKSYETLQHQMWTLLPGFCNKPTDLVQSFKGIAKILGTAINDHSNLRMEVMSSLRKIINHSMIEEESKTEVAKFAKNFLPILFNIFTADSDNTKDPVKLAVLETIKCYLQIADMNLVSTFCDKCTEKLKEENITASKRHSLLDIAITELPYIDDKRIKQLYSIACSYLQKKSSEFSSKAVRGKSAGCKTFISQNLSDIQSTLLTSLSSSSPSSKAPRLRCLINLFQQFDTEQPDFMLAVIPEAILCTREVGERARTAAYSLLVQMCKSQIEQSDESQADVICKYFKMILAGLGGSPQMVSCTLLALTRILYEFKDSIDGNLLGNIIESVCLLLTSKAREVVKSSLAFIKVLLSAYQDVQLASHLKQIMSSLTSMKDDCRQHFRFKAKEIYAKLIKKFGYETIYNMAPSSIHKVLMNVRKTQERNKKKKKEEKTEEDEDSDEEHRKARPESVEELLRDSDSEMEDDDNKKSRGQKSKKNKDSIKAKLAWLQEGADDIVDFLDTNASKKVMATRPQEKSDANKAKKSKERQYKTASDGRLIITEDSSDEEKRKGQSQMSEDEDLEDLFQAIEGIGNKRSKKRKIEDLGSDDESARPKYKTGGKGIHRPIGESDYGKEYRAKKAKGDIKKKGKPDPYAYVPLQFQSLNKRKKAKMQGQFKNLVKGAKKGAMKGTKKKHKK</sequence>
<dbReference type="InterPro" id="IPR011989">
    <property type="entry name" value="ARM-like"/>
</dbReference>
<organism evidence="7 8">
    <name type="scientific">Mytilus coruscus</name>
    <name type="common">Sea mussel</name>
    <dbReference type="NCBI Taxonomy" id="42192"/>
    <lineage>
        <taxon>Eukaryota</taxon>
        <taxon>Metazoa</taxon>
        <taxon>Spiralia</taxon>
        <taxon>Lophotrochozoa</taxon>
        <taxon>Mollusca</taxon>
        <taxon>Bivalvia</taxon>
        <taxon>Autobranchia</taxon>
        <taxon>Pteriomorphia</taxon>
        <taxon>Mytilida</taxon>
        <taxon>Mytiloidea</taxon>
        <taxon>Mytilidae</taxon>
        <taxon>Mytilinae</taxon>
        <taxon>Mytilus</taxon>
    </lineage>
</organism>